<organism evidence="1 2">
    <name type="scientific">Pseudanabaena mucicola FACHB-723</name>
    <dbReference type="NCBI Taxonomy" id="2692860"/>
    <lineage>
        <taxon>Bacteria</taxon>
        <taxon>Bacillati</taxon>
        <taxon>Cyanobacteriota</taxon>
        <taxon>Cyanophyceae</taxon>
        <taxon>Pseudanabaenales</taxon>
        <taxon>Pseudanabaenaceae</taxon>
        <taxon>Pseudanabaena</taxon>
    </lineage>
</organism>
<protein>
    <submittedName>
        <fullName evidence="1">Uncharacterized protein</fullName>
    </submittedName>
</protein>
<reference evidence="1 2" key="1">
    <citation type="journal article" date="2020" name="ISME J.">
        <title>Comparative genomics reveals insights into cyanobacterial evolution and habitat adaptation.</title>
        <authorList>
            <person name="Chen M.Y."/>
            <person name="Teng W.K."/>
            <person name="Zhao L."/>
            <person name="Hu C.X."/>
            <person name="Zhou Y.K."/>
            <person name="Han B.P."/>
            <person name="Song L.R."/>
            <person name="Shu W.S."/>
        </authorList>
    </citation>
    <scope>NUCLEOTIDE SEQUENCE [LARGE SCALE GENOMIC DNA]</scope>
    <source>
        <strain evidence="1 2">FACHB-723</strain>
    </source>
</reference>
<dbReference type="Proteomes" id="UP000642094">
    <property type="component" value="Unassembled WGS sequence"/>
</dbReference>
<proteinExistence type="predicted"/>
<gene>
    <name evidence="1" type="ORF">H6F41_15285</name>
</gene>
<accession>A0ABR8A1S2</accession>
<comment type="caution">
    <text evidence="1">The sequence shown here is derived from an EMBL/GenBank/DDBJ whole genome shotgun (WGS) entry which is preliminary data.</text>
</comment>
<dbReference type="EMBL" id="JACJQB010000041">
    <property type="protein sequence ID" value="MBD2189496.1"/>
    <property type="molecule type" value="Genomic_DNA"/>
</dbReference>
<keyword evidence="2" id="KW-1185">Reference proteome</keyword>
<name>A0ABR8A1S2_9CYAN</name>
<evidence type="ECO:0000313" key="2">
    <source>
        <dbReference type="Proteomes" id="UP000642094"/>
    </source>
</evidence>
<dbReference type="RefSeq" id="WP_190404324.1">
    <property type="nucleotide sequence ID" value="NZ_JACJQB010000041.1"/>
</dbReference>
<evidence type="ECO:0000313" key="1">
    <source>
        <dbReference type="EMBL" id="MBD2189496.1"/>
    </source>
</evidence>
<sequence length="105" mass="11374">MSLQEKTAKGTRNFVFFNGISPNSMVMKINGKMTKFKLVEATGNDFYGQKNFQTFISEDQAVEVRVAVVQGATGEIESLDINTGVMLVKVDGSFQQLEVVGGAGC</sequence>